<evidence type="ECO:0000313" key="2">
    <source>
        <dbReference type="Proteomes" id="UP000054937"/>
    </source>
</evidence>
<keyword evidence="2" id="KW-1185">Reference proteome</keyword>
<protein>
    <submittedName>
        <fullName evidence="1">Uncharacterized protein</fullName>
    </submittedName>
</protein>
<reference evidence="1 2" key="1">
    <citation type="journal article" date="2015" name="Sci. Rep.">
        <title>Genome of the facultative scuticociliatosis pathogen Pseudocohnilembus persalinus provides insight into its virulence through horizontal gene transfer.</title>
        <authorList>
            <person name="Xiong J."/>
            <person name="Wang G."/>
            <person name="Cheng J."/>
            <person name="Tian M."/>
            <person name="Pan X."/>
            <person name="Warren A."/>
            <person name="Jiang C."/>
            <person name="Yuan D."/>
            <person name="Miao W."/>
        </authorList>
    </citation>
    <scope>NUCLEOTIDE SEQUENCE [LARGE SCALE GENOMIC DNA]</scope>
    <source>
        <strain evidence="1">36N120E</strain>
    </source>
</reference>
<evidence type="ECO:0000313" key="1">
    <source>
        <dbReference type="EMBL" id="KRW99954.1"/>
    </source>
</evidence>
<dbReference type="EMBL" id="LDAU01000202">
    <property type="protein sequence ID" value="KRW99954.1"/>
    <property type="molecule type" value="Genomic_DNA"/>
</dbReference>
<name>A0A0V0QCP5_PSEPJ</name>
<dbReference type="AlphaFoldDB" id="A0A0V0QCP5"/>
<proteinExistence type="predicted"/>
<dbReference type="Proteomes" id="UP000054937">
    <property type="component" value="Unassembled WGS sequence"/>
</dbReference>
<dbReference type="InParanoid" id="A0A0V0QCP5"/>
<gene>
    <name evidence="1" type="ORF">PPERSA_12630</name>
</gene>
<accession>A0A0V0QCP5</accession>
<organism evidence="1 2">
    <name type="scientific">Pseudocohnilembus persalinus</name>
    <name type="common">Ciliate</name>
    <dbReference type="NCBI Taxonomy" id="266149"/>
    <lineage>
        <taxon>Eukaryota</taxon>
        <taxon>Sar</taxon>
        <taxon>Alveolata</taxon>
        <taxon>Ciliophora</taxon>
        <taxon>Intramacronucleata</taxon>
        <taxon>Oligohymenophorea</taxon>
        <taxon>Scuticociliatia</taxon>
        <taxon>Philasterida</taxon>
        <taxon>Pseudocohnilembidae</taxon>
        <taxon>Pseudocohnilembus</taxon>
    </lineage>
</organism>
<comment type="caution">
    <text evidence="1">The sequence shown here is derived from an EMBL/GenBank/DDBJ whole genome shotgun (WGS) entry which is preliminary data.</text>
</comment>
<sequence>MTKEYIDQMIKQKSNLSYIGSGILMSQNNEQDNISSKKQLKFEPRQSSLTLQESQQDSQVQLKQYHMRKKRSNKRKKLIQILDSQRLSDISSSRSNQVLIDKTSEQITSIQQSYNMIQSPQNSQFFQQLIPINFQDCEQNNGNQEQFMLSLNQIVQNESQYFNNKDAQAKQYINCYDDRPSIFTPNYKNSLQNVQLEQIEQKKEQIVDFSKYEQSLQQNKSENFKQQNSSIFQQPYYLKNGIKEICLKKNPKNSKYVLSRSDYFDSFQQQNLKYNISYKITEKLEEQINTEQKIVSEQNEIKNEQN</sequence>